<dbReference type="PANTHER" id="PTHR21037:SF2">
    <property type="entry name" value="SIMILAR TO NOVEL PROTEIN"/>
    <property type="match status" value="1"/>
</dbReference>
<dbReference type="OrthoDB" id="274765at2759"/>
<dbReference type="PANTHER" id="PTHR21037">
    <property type="entry name" value="39S RIBOSOMAL PROTEIN L14, MITOCHONDRIAL"/>
    <property type="match status" value="1"/>
</dbReference>
<gene>
    <name evidence="1" type="ORF">BOX15_Mlig015826g2</name>
</gene>
<keyword evidence="2" id="KW-1185">Reference proteome</keyword>
<sequence>MLRLDALQKATNIYARYFQGSRLIICPGGSLKTVQLQFTCGLKSNSEIMDGDASPSASNCKTSTTAQAALPPEAQQAHKCAVDRGEDTYIDPATGYRVFTELAHKKRGHCCGHLCRHCPYNHEAVKKS</sequence>
<dbReference type="AlphaFoldDB" id="A0A267H642"/>
<evidence type="ECO:0000313" key="2">
    <source>
        <dbReference type="Proteomes" id="UP000215902"/>
    </source>
</evidence>
<accession>A0A267H642</accession>
<protein>
    <submittedName>
        <fullName evidence="1">Uncharacterized protein</fullName>
    </submittedName>
</protein>
<dbReference type="EMBL" id="NIVC01000035">
    <property type="protein sequence ID" value="PAA93009.1"/>
    <property type="molecule type" value="Genomic_DNA"/>
</dbReference>
<organism evidence="1 2">
    <name type="scientific">Macrostomum lignano</name>
    <dbReference type="NCBI Taxonomy" id="282301"/>
    <lineage>
        <taxon>Eukaryota</taxon>
        <taxon>Metazoa</taxon>
        <taxon>Spiralia</taxon>
        <taxon>Lophotrochozoa</taxon>
        <taxon>Platyhelminthes</taxon>
        <taxon>Rhabditophora</taxon>
        <taxon>Macrostomorpha</taxon>
        <taxon>Macrostomida</taxon>
        <taxon>Macrostomidae</taxon>
        <taxon>Macrostomum</taxon>
    </lineage>
</organism>
<dbReference type="Proteomes" id="UP000215902">
    <property type="component" value="Unassembled WGS sequence"/>
</dbReference>
<evidence type="ECO:0000313" key="1">
    <source>
        <dbReference type="EMBL" id="PAA93009.1"/>
    </source>
</evidence>
<reference evidence="1 2" key="1">
    <citation type="submission" date="2017-06" db="EMBL/GenBank/DDBJ databases">
        <title>A platform for efficient transgenesis in Macrostomum lignano, a flatworm model organism for stem cell research.</title>
        <authorList>
            <person name="Berezikov E."/>
        </authorList>
    </citation>
    <scope>NUCLEOTIDE SEQUENCE [LARGE SCALE GENOMIC DNA]</scope>
    <source>
        <strain evidence="1">DV1</strain>
        <tissue evidence="1">Whole organism</tissue>
    </source>
</reference>
<proteinExistence type="predicted"/>
<dbReference type="Pfam" id="PF17653">
    <property type="entry name" value="DUF5522"/>
    <property type="match status" value="1"/>
</dbReference>
<dbReference type="InterPro" id="IPR040807">
    <property type="entry name" value="DUF5522"/>
</dbReference>
<comment type="caution">
    <text evidence="1">The sequence shown here is derived from an EMBL/GenBank/DDBJ whole genome shotgun (WGS) entry which is preliminary data.</text>
</comment>
<name>A0A267H642_9PLAT</name>